<dbReference type="InterPro" id="IPR003959">
    <property type="entry name" value="ATPase_AAA_core"/>
</dbReference>
<dbReference type="Proteomes" id="UP000006173">
    <property type="component" value="Chromosome"/>
</dbReference>
<dbReference type="SMART" id="SM00382">
    <property type="entry name" value="AAA"/>
    <property type="match status" value="1"/>
</dbReference>
<evidence type="ECO:0000259" key="1">
    <source>
        <dbReference type="SMART" id="SM00382"/>
    </source>
</evidence>
<dbReference type="Pfam" id="PF13304">
    <property type="entry name" value="AAA_21"/>
    <property type="match status" value="1"/>
</dbReference>
<dbReference type="PANTHER" id="PTHR43581">
    <property type="entry name" value="ATP/GTP PHOSPHATASE"/>
    <property type="match status" value="1"/>
</dbReference>
<dbReference type="Gene3D" id="3.40.50.300">
    <property type="entry name" value="P-loop containing nucleotide triphosphate hydrolases"/>
    <property type="match status" value="1"/>
</dbReference>
<dbReference type="InterPro" id="IPR003593">
    <property type="entry name" value="AAA+_ATPase"/>
</dbReference>
<organism evidence="2 3">
    <name type="scientific">Bifidobacterium bifidum BGN4</name>
    <dbReference type="NCBI Taxonomy" id="484020"/>
    <lineage>
        <taxon>Bacteria</taxon>
        <taxon>Bacillati</taxon>
        <taxon>Actinomycetota</taxon>
        <taxon>Actinomycetes</taxon>
        <taxon>Bifidobacteriales</taxon>
        <taxon>Bifidobacteriaceae</taxon>
        <taxon>Bifidobacterium</taxon>
    </lineage>
</organism>
<proteinExistence type="predicted"/>
<dbReference type="HOGENOM" id="CLU_028965_0_1_11"/>
<dbReference type="AlphaFoldDB" id="I3WHT9"/>
<dbReference type="KEGG" id="bbf:BBB_0860"/>
<dbReference type="CDD" id="cd00267">
    <property type="entry name" value="ABC_ATPase"/>
    <property type="match status" value="1"/>
</dbReference>
<dbReference type="EMBL" id="CP001361">
    <property type="protein sequence ID" value="AFL04452.1"/>
    <property type="molecule type" value="Genomic_DNA"/>
</dbReference>
<evidence type="ECO:0000313" key="2">
    <source>
        <dbReference type="EMBL" id="AFL04452.1"/>
    </source>
</evidence>
<dbReference type="PANTHER" id="PTHR43581:SF2">
    <property type="entry name" value="EXCINUCLEASE ATPASE SUBUNIT"/>
    <property type="match status" value="1"/>
</dbReference>
<dbReference type="InterPro" id="IPR051396">
    <property type="entry name" value="Bact_Antivir_Def_Nuclease"/>
</dbReference>
<gene>
    <name evidence="2" type="ORF">BBB_0860</name>
</gene>
<evidence type="ECO:0000313" key="3">
    <source>
        <dbReference type="Proteomes" id="UP000006173"/>
    </source>
</evidence>
<protein>
    <submittedName>
        <fullName evidence="2">Putative EA59 gene protein</fullName>
    </submittedName>
</protein>
<accession>I3WHT9</accession>
<reference evidence="2 3" key="1">
    <citation type="journal article" date="2012" name="J. Bacteriol.">
        <title>Complete Genome Sequence of the Probiotic Bacterium Bifidobacterium bifidum Strain BGN4.</title>
        <authorList>
            <person name="Yu D.S."/>
            <person name="Jeong H."/>
            <person name="Lee D.H."/>
            <person name="Kwon S.K."/>
            <person name="Song J.Y."/>
            <person name="Kim B.K."/>
            <person name="Park M.S."/>
            <person name="Ji G.E."/>
            <person name="Oh T.K."/>
            <person name="Kim J.F."/>
        </authorList>
    </citation>
    <scope>NUCLEOTIDE SEQUENCE [LARGE SCALE GENOMIC DNA]</scope>
    <source>
        <strain evidence="2 3">BGN4</strain>
    </source>
</reference>
<feature type="domain" description="AAA+ ATPase" evidence="1">
    <location>
        <begin position="194"/>
        <end position="402"/>
    </location>
</feature>
<name>I3WHT9_BIFBI</name>
<dbReference type="GO" id="GO:0005524">
    <property type="term" value="F:ATP binding"/>
    <property type="evidence" value="ECO:0007669"/>
    <property type="project" value="InterPro"/>
</dbReference>
<sequence length="499" mass="57448">MFYTKKELALKESAERKKGKRVFYLESDGWNDYGYETLFELYWTDEDNKFHEIGPVKIAHKSEKITRDLLENSFSRLGENFCSLGIDDKYYININKNKLHDVLISLNDLILSKKIDYVSSSGFYQVSLMRKYGSDKEGAEKYISTVRDIVDKGLAEVGLFHLEYVFNSEAENREENEYLIRKIVFEADSKVFPPENIHVLIGENGVGKTTFLKGIAEKYSGINEDVNHIIYISTNRLDADVNQSGSMDIFSSDALKKLLVDISRSNRLSEKLMNSLRRIAQNVKFYGLDFISKIDFYLEENNSNEFRKWIADESNVDQCSAGQKEVLFVFAFMIYKFNTSRSLLIIDEPENYLHAPLLSAYINEIRSFLSNERTGAMAIFATHSPVVLREIPRKCVYVLRSRDGLRYVSHPNIETFGENLGVLLNEVFGVNADKSGYFSFLKDTVKKIPKEKVEKKYNKPFSKESLSSYCMDEFGEKLGMEARALLPYIVGEAWPKGQQ</sequence>
<dbReference type="InterPro" id="IPR027417">
    <property type="entry name" value="P-loop_NTPase"/>
</dbReference>
<dbReference type="SUPFAM" id="SSF52540">
    <property type="entry name" value="P-loop containing nucleoside triphosphate hydrolases"/>
    <property type="match status" value="1"/>
</dbReference>
<dbReference type="PATRIC" id="fig|484020.3.peg.849"/>
<dbReference type="GO" id="GO:0016887">
    <property type="term" value="F:ATP hydrolysis activity"/>
    <property type="evidence" value="ECO:0007669"/>
    <property type="project" value="InterPro"/>
</dbReference>